<comment type="caution">
    <text evidence="1">The sequence shown here is derived from an EMBL/GenBank/DDBJ whole genome shotgun (WGS) entry which is preliminary data.</text>
</comment>
<evidence type="ECO:0000313" key="1">
    <source>
        <dbReference type="EMBL" id="KAJ7545010.1"/>
    </source>
</evidence>
<name>A0ACC2CSI7_DIPCM</name>
<gene>
    <name evidence="1" type="ORF">O6H91_09G102800</name>
</gene>
<proteinExistence type="predicted"/>
<protein>
    <submittedName>
        <fullName evidence="1">Uncharacterized protein</fullName>
    </submittedName>
</protein>
<dbReference type="EMBL" id="CM055100">
    <property type="protein sequence ID" value="KAJ7545010.1"/>
    <property type="molecule type" value="Genomic_DNA"/>
</dbReference>
<dbReference type="Proteomes" id="UP001162992">
    <property type="component" value="Chromosome 9"/>
</dbReference>
<accession>A0ACC2CSI7</accession>
<organism evidence="1 2">
    <name type="scientific">Diphasiastrum complanatum</name>
    <name type="common">Issler's clubmoss</name>
    <name type="synonym">Lycopodium complanatum</name>
    <dbReference type="NCBI Taxonomy" id="34168"/>
    <lineage>
        <taxon>Eukaryota</taxon>
        <taxon>Viridiplantae</taxon>
        <taxon>Streptophyta</taxon>
        <taxon>Embryophyta</taxon>
        <taxon>Tracheophyta</taxon>
        <taxon>Lycopodiopsida</taxon>
        <taxon>Lycopodiales</taxon>
        <taxon>Lycopodiaceae</taxon>
        <taxon>Lycopodioideae</taxon>
        <taxon>Diphasiastrum</taxon>
    </lineage>
</organism>
<reference evidence="2" key="1">
    <citation type="journal article" date="2024" name="Proc. Natl. Acad. Sci. U.S.A.">
        <title>Extraordinary preservation of gene collinearity over three hundred million years revealed in homosporous lycophytes.</title>
        <authorList>
            <person name="Li C."/>
            <person name="Wickell D."/>
            <person name="Kuo L.Y."/>
            <person name="Chen X."/>
            <person name="Nie B."/>
            <person name="Liao X."/>
            <person name="Peng D."/>
            <person name="Ji J."/>
            <person name="Jenkins J."/>
            <person name="Williams M."/>
            <person name="Shu S."/>
            <person name="Plott C."/>
            <person name="Barry K."/>
            <person name="Rajasekar S."/>
            <person name="Grimwood J."/>
            <person name="Han X."/>
            <person name="Sun S."/>
            <person name="Hou Z."/>
            <person name="He W."/>
            <person name="Dai G."/>
            <person name="Sun C."/>
            <person name="Schmutz J."/>
            <person name="Leebens-Mack J.H."/>
            <person name="Li F.W."/>
            <person name="Wang L."/>
        </authorList>
    </citation>
    <scope>NUCLEOTIDE SEQUENCE [LARGE SCALE GENOMIC DNA]</scope>
    <source>
        <strain evidence="2">cv. PW_Plant_1</strain>
    </source>
</reference>
<sequence length="58" mass="6568">MLGTNGAPVIFIADFSSLLCHVCAIGLDRDTEYRKRALHQHATYWRTSEISFEILVLS</sequence>
<keyword evidence="2" id="KW-1185">Reference proteome</keyword>
<evidence type="ECO:0000313" key="2">
    <source>
        <dbReference type="Proteomes" id="UP001162992"/>
    </source>
</evidence>